<protein>
    <submittedName>
        <fullName evidence="3">Membrane protein</fullName>
    </submittedName>
</protein>
<feature type="transmembrane region" description="Helical" evidence="2">
    <location>
        <begin position="37"/>
        <end position="57"/>
    </location>
</feature>
<evidence type="ECO:0000313" key="4">
    <source>
        <dbReference type="Proteomes" id="UP000444980"/>
    </source>
</evidence>
<organism evidence="3 4">
    <name type="scientific">Gordonia crocea</name>
    <dbReference type="NCBI Taxonomy" id="589162"/>
    <lineage>
        <taxon>Bacteria</taxon>
        <taxon>Bacillati</taxon>
        <taxon>Actinomycetota</taxon>
        <taxon>Actinomycetes</taxon>
        <taxon>Mycobacteriales</taxon>
        <taxon>Gordoniaceae</taxon>
        <taxon>Gordonia</taxon>
    </lineage>
</organism>
<feature type="transmembrane region" description="Helical" evidence="2">
    <location>
        <begin position="64"/>
        <end position="82"/>
    </location>
</feature>
<comment type="caution">
    <text evidence="3">The sequence shown here is derived from an EMBL/GenBank/DDBJ whole genome shotgun (WGS) entry which is preliminary data.</text>
</comment>
<gene>
    <name evidence="3" type="ORF">nbrc107697_18750</name>
</gene>
<sequence>MTEPDRTLLEQMGGVSGLIYSTLPILVFVPANAWFGLRGAIAAAVAVAAAILVFRLIRREDVTPAVSGFIGVAICAFIAHRTGDAKGYFLFGIWTMLAYSALLVVSIVVRWPLVGVVWNLVNGAGMQWRAHRATLLAYDLATAVWAAVFIARYAVQHHFYDSGQTGFLATARIAMGWPLTIAAVGATVLLVRRAGRAEEQAEKAERPATDGETRVDDGLNPGASRP</sequence>
<dbReference type="Pfam" id="PF11361">
    <property type="entry name" value="DUF3159"/>
    <property type="match status" value="1"/>
</dbReference>
<name>A0A7I9UY73_9ACTN</name>
<dbReference type="AlphaFoldDB" id="A0A7I9UY73"/>
<feature type="transmembrane region" description="Helical" evidence="2">
    <location>
        <begin position="12"/>
        <end position="31"/>
    </location>
</feature>
<keyword evidence="2" id="KW-0472">Membrane</keyword>
<dbReference type="EMBL" id="BJOU01000001">
    <property type="protein sequence ID" value="GED97836.1"/>
    <property type="molecule type" value="Genomic_DNA"/>
</dbReference>
<evidence type="ECO:0000256" key="2">
    <source>
        <dbReference type="SAM" id="Phobius"/>
    </source>
</evidence>
<accession>A0A7I9UY73</accession>
<keyword evidence="2" id="KW-0812">Transmembrane</keyword>
<feature type="transmembrane region" description="Helical" evidence="2">
    <location>
        <begin position="88"/>
        <end position="121"/>
    </location>
</feature>
<evidence type="ECO:0000313" key="3">
    <source>
        <dbReference type="EMBL" id="GED97836.1"/>
    </source>
</evidence>
<dbReference type="InterPro" id="IPR016566">
    <property type="entry name" value="UCP010219"/>
</dbReference>
<keyword evidence="2" id="KW-1133">Transmembrane helix</keyword>
<dbReference type="Proteomes" id="UP000444980">
    <property type="component" value="Unassembled WGS sequence"/>
</dbReference>
<feature type="transmembrane region" description="Helical" evidence="2">
    <location>
        <begin position="133"/>
        <end position="155"/>
    </location>
</feature>
<evidence type="ECO:0000256" key="1">
    <source>
        <dbReference type="SAM" id="MobiDB-lite"/>
    </source>
</evidence>
<dbReference type="PIRSF" id="PIRSF010219">
    <property type="entry name" value="UCP010219"/>
    <property type="match status" value="1"/>
</dbReference>
<proteinExistence type="predicted"/>
<keyword evidence="4" id="KW-1185">Reference proteome</keyword>
<feature type="transmembrane region" description="Helical" evidence="2">
    <location>
        <begin position="167"/>
        <end position="191"/>
    </location>
</feature>
<feature type="compositionally biased region" description="Basic and acidic residues" evidence="1">
    <location>
        <begin position="197"/>
        <end position="217"/>
    </location>
</feature>
<reference evidence="4" key="1">
    <citation type="submission" date="2019-06" db="EMBL/GenBank/DDBJ databases">
        <title>Gordonia isolated from sludge of a wastewater treatment plant.</title>
        <authorList>
            <person name="Tamura T."/>
            <person name="Aoyama K."/>
            <person name="Kang Y."/>
            <person name="Saito S."/>
            <person name="Akiyama N."/>
            <person name="Yazawa K."/>
            <person name="Gonoi T."/>
            <person name="Mikami Y."/>
        </authorList>
    </citation>
    <scope>NUCLEOTIDE SEQUENCE [LARGE SCALE GENOMIC DNA]</scope>
    <source>
        <strain evidence="4">NBRC 107697</strain>
    </source>
</reference>
<feature type="region of interest" description="Disordered" evidence="1">
    <location>
        <begin position="197"/>
        <end position="226"/>
    </location>
</feature>